<accession>A0A5C6TY66</accession>
<organism evidence="2 3">
    <name type="scientific">Piscinibacter aquaticus</name>
    <dbReference type="NCBI Taxonomy" id="392597"/>
    <lineage>
        <taxon>Bacteria</taxon>
        <taxon>Pseudomonadati</taxon>
        <taxon>Pseudomonadota</taxon>
        <taxon>Betaproteobacteria</taxon>
        <taxon>Burkholderiales</taxon>
        <taxon>Sphaerotilaceae</taxon>
        <taxon>Piscinibacter</taxon>
    </lineage>
</organism>
<feature type="signal peptide" evidence="1">
    <location>
        <begin position="1"/>
        <end position="25"/>
    </location>
</feature>
<feature type="chain" id="PRO_5022979769" description="DUF481 domain-containing protein" evidence="1">
    <location>
        <begin position="26"/>
        <end position="305"/>
    </location>
</feature>
<evidence type="ECO:0008006" key="4">
    <source>
        <dbReference type="Google" id="ProtNLM"/>
    </source>
</evidence>
<proteinExistence type="predicted"/>
<keyword evidence="3" id="KW-1185">Reference proteome</keyword>
<protein>
    <recommendedName>
        <fullName evidence="4">DUF481 domain-containing protein</fullName>
    </recommendedName>
</protein>
<dbReference type="AlphaFoldDB" id="A0A5C6TY66"/>
<evidence type="ECO:0000256" key="1">
    <source>
        <dbReference type="SAM" id="SignalP"/>
    </source>
</evidence>
<comment type="caution">
    <text evidence="2">The sequence shown here is derived from an EMBL/GenBank/DDBJ whole genome shotgun (WGS) entry which is preliminary data.</text>
</comment>
<reference evidence="2 3" key="1">
    <citation type="submission" date="2019-08" db="EMBL/GenBank/DDBJ databases">
        <authorList>
            <person name="Khan S.A."/>
            <person name="Jeon C.O."/>
            <person name="Jeong S.E."/>
        </authorList>
    </citation>
    <scope>NUCLEOTIDE SEQUENCE [LARGE SCALE GENOMIC DNA]</scope>
    <source>
        <strain evidence="3">IMCC1728</strain>
    </source>
</reference>
<evidence type="ECO:0000313" key="2">
    <source>
        <dbReference type="EMBL" id="TXC65199.1"/>
    </source>
</evidence>
<dbReference type="Proteomes" id="UP000321832">
    <property type="component" value="Unassembled WGS sequence"/>
</dbReference>
<name>A0A5C6TY66_9BURK</name>
<evidence type="ECO:0000313" key="3">
    <source>
        <dbReference type="Proteomes" id="UP000321832"/>
    </source>
</evidence>
<keyword evidence="1" id="KW-0732">Signal</keyword>
<dbReference type="EMBL" id="VOPW01000001">
    <property type="protein sequence ID" value="TXC65199.1"/>
    <property type="molecule type" value="Genomic_DNA"/>
</dbReference>
<sequence>MRWRRHVRARWFCAALLLRAGSAGAAAFVPGAPEADPPTGATGRIEPEIALPVAGNGIRWEFAPPRWGGTLSLDARRLRLEDGSRTSQGLLYNDIEMATHVWQPWFIQLRAGAGLLAARDTATPADGAASTTTRSLALTGRLALSVFPVSRFPFEFRAEVADSRAGGDTLGADFRTWRLGVTQAWRPESGGHSVNASLDYSRLESFTGIEDTVVTLRGTALRQLADHSFELSAQLSRNDRSDSDDRTRIGLVNGRHTFHPAEALHVDTLASWSDLRPASGAGGSRFETRSDVRQLSSFATAAARG</sequence>
<gene>
    <name evidence="2" type="ORF">FSC37_00805</name>
</gene>